<dbReference type="STRING" id="13370.A0A448YLI3"/>
<keyword evidence="4" id="KW-0547">Nucleotide-binding</keyword>
<evidence type="ECO:0000256" key="7">
    <source>
        <dbReference type="SAM" id="Phobius"/>
    </source>
</evidence>
<dbReference type="InParanoid" id="A0A448YLI3"/>
<feature type="region of interest" description="Disordered" evidence="6">
    <location>
        <begin position="663"/>
        <end position="691"/>
    </location>
</feature>
<feature type="active site" description="Proton acceptor" evidence="3">
    <location>
        <position position="226"/>
    </location>
</feature>
<dbReference type="PANTHER" id="PTHR11782">
    <property type="entry name" value="ADENOSINE/GUANOSINE DIPHOSPHATASE"/>
    <property type="match status" value="1"/>
</dbReference>
<dbReference type="Gene3D" id="3.30.420.40">
    <property type="match status" value="1"/>
</dbReference>
<comment type="similarity">
    <text evidence="1 5">Belongs to the GDA1/CD39 NTPase family.</text>
</comment>
<dbReference type="GO" id="GO:0006256">
    <property type="term" value="P:UDP catabolic process"/>
    <property type="evidence" value="ECO:0007669"/>
    <property type="project" value="TreeGrafter"/>
</dbReference>
<evidence type="ECO:0000313" key="8">
    <source>
        <dbReference type="EMBL" id="VEU21746.1"/>
    </source>
</evidence>
<gene>
    <name evidence="8" type="ORF">BRENAR_LOCUS2479</name>
</gene>
<keyword evidence="7" id="KW-0472">Membrane</keyword>
<dbReference type="GO" id="GO:0045134">
    <property type="term" value="F:UDP phosphatase activity"/>
    <property type="evidence" value="ECO:0007669"/>
    <property type="project" value="TreeGrafter"/>
</dbReference>
<evidence type="ECO:0000256" key="4">
    <source>
        <dbReference type="PIRSR" id="PIRSR600407-2"/>
    </source>
</evidence>
<feature type="binding site" evidence="4">
    <location>
        <begin position="255"/>
        <end position="259"/>
    </location>
    <ligand>
        <name>ATP</name>
        <dbReference type="ChEBI" id="CHEBI:30616"/>
    </ligand>
</feature>
<dbReference type="PROSITE" id="PS01238">
    <property type="entry name" value="GDA1_CD39_NTPASE"/>
    <property type="match status" value="1"/>
</dbReference>
<feature type="transmembrane region" description="Helical" evidence="7">
    <location>
        <begin position="586"/>
        <end position="604"/>
    </location>
</feature>
<dbReference type="Gene3D" id="3.30.420.150">
    <property type="entry name" value="Exopolyphosphatase. Domain 2"/>
    <property type="match status" value="1"/>
</dbReference>
<feature type="compositionally biased region" description="Acidic residues" evidence="6">
    <location>
        <begin position="28"/>
        <end position="38"/>
    </location>
</feature>
<proteinExistence type="inferred from homology"/>
<evidence type="ECO:0000256" key="6">
    <source>
        <dbReference type="SAM" id="MobiDB-lite"/>
    </source>
</evidence>
<feature type="region of interest" description="Disordered" evidence="6">
    <location>
        <begin position="553"/>
        <end position="583"/>
    </location>
</feature>
<dbReference type="GO" id="GO:0005794">
    <property type="term" value="C:Golgi apparatus"/>
    <property type="evidence" value="ECO:0007669"/>
    <property type="project" value="TreeGrafter"/>
</dbReference>
<dbReference type="AlphaFoldDB" id="A0A448YLI3"/>
<dbReference type="GO" id="GO:0046036">
    <property type="term" value="P:CTP metabolic process"/>
    <property type="evidence" value="ECO:0007669"/>
    <property type="project" value="TreeGrafter"/>
</dbReference>
<dbReference type="GO" id="GO:0017111">
    <property type="term" value="F:ribonucleoside triphosphate phosphatase activity"/>
    <property type="evidence" value="ECO:0007669"/>
    <property type="project" value="TreeGrafter"/>
</dbReference>
<keyword evidence="4" id="KW-0067">ATP-binding</keyword>
<feature type="compositionally biased region" description="Polar residues" evidence="6">
    <location>
        <begin position="663"/>
        <end position="674"/>
    </location>
</feature>
<dbReference type="OrthoDB" id="6372431at2759"/>
<keyword evidence="7" id="KW-0812">Transmembrane</keyword>
<dbReference type="Proteomes" id="UP000290900">
    <property type="component" value="Unassembled WGS sequence"/>
</dbReference>
<dbReference type="GO" id="GO:0005524">
    <property type="term" value="F:ATP binding"/>
    <property type="evidence" value="ECO:0007669"/>
    <property type="project" value="UniProtKB-KW"/>
</dbReference>
<keyword evidence="9" id="KW-1185">Reference proteome</keyword>
<dbReference type="PANTHER" id="PTHR11782:SF121">
    <property type="entry name" value="NUCLEOSIDE-DIPHOSPHATASE MIG-23"/>
    <property type="match status" value="1"/>
</dbReference>
<feature type="region of interest" description="Disordered" evidence="6">
    <location>
        <begin position="1"/>
        <end position="62"/>
    </location>
</feature>
<dbReference type="GO" id="GO:0016020">
    <property type="term" value="C:membrane"/>
    <property type="evidence" value="ECO:0007669"/>
    <property type="project" value="TreeGrafter"/>
</dbReference>
<keyword evidence="2 5" id="KW-0378">Hydrolase</keyword>
<evidence type="ECO:0000256" key="5">
    <source>
        <dbReference type="RuleBase" id="RU003833"/>
    </source>
</evidence>
<reference evidence="8 9" key="1">
    <citation type="submission" date="2018-12" db="EMBL/GenBank/DDBJ databases">
        <authorList>
            <person name="Tiukova I."/>
            <person name="Dainat J."/>
        </authorList>
    </citation>
    <scope>NUCLEOTIDE SEQUENCE [LARGE SCALE GENOMIC DNA]</scope>
</reference>
<evidence type="ECO:0000256" key="1">
    <source>
        <dbReference type="ARBA" id="ARBA00009283"/>
    </source>
</evidence>
<name>A0A448YLI3_BRENA</name>
<dbReference type="EMBL" id="CAACVR010000012">
    <property type="protein sequence ID" value="VEU21746.1"/>
    <property type="molecule type" value="Genomic_DNA"/>
</dbReference>
<organism evidence="8 9">
    <name type="scientific">Brettanomyces naardenensis</name>
    <name type="common">Yeast</name>
    <dbReference type="NCBI Taxonomy" id="13370"/>
    <lineage>
        <taxon>Eukaryota</taxon>
        <taxon>Fungi</taxon>
        <taxon>Dikarya</taxon>
        <taxon>Ascomycota</taxon>
        <taxon>Saccharomycotina</taxon>
        <taxon>Pichiomycetes</taxon>
        <taxon>Pichiales</taxon>
        <taxon>Pichiaceae</taxon>
        <taxon>Brettanomyces</taxon>
    </lineage>
</organism>
<feature type="compositionally biased region" description="Basic and acidic residues" evidence="6">
    <location>
        <begin position="39"/>
        <end position="56"/>
    </location>
</feature>
<sequence length="691" mass="77447">MSLVTVQKRKRVHNVPSIPDNFDKGEESSGDESDDDENDSKQKPSKDDDKPSKHELPGPSTDSDGIPYNYIVIIDAGSKGSRAYVYNYLSTGYMAEKKLLGDKEISGVRLLNKLPYVHGESSWNKKINPGLSSFQSKVKGHSTKQLAKIIGDGYLSKLLKKVSKIVPKEQRKRTPIFIHATAGMRLLEEADRESILKATCQYVQDSTNFYLPDCDSHVNVIEGDEEGLYGFIALNYLAGSLRKDTDPHGLLELGGASTQISFQPNDKETQEHYKDLISLRLSTVGSTEPDMDYEIYSKSFLGYGMYRIQDRYFESLIKLRENEKIGKDKIPVVVDPCMPHTLFKEIEVSGKKYKLVGSSNYEQCQELVYKTVAKDNGSNCDTDVQPNVSKCLFNDTMPAFDFNFENFYGVSGYWDTVSKLLDLENEGKSPLAENYERFGKMYSYSEIEKETSKVCSLNWKQLQEYRTIDKDELSILCFKSTYMISLLHNGLGLTKNGTTEFQVNDQINGSDFTWTLGRAILYASDEGLTEVGDRGMDSVGYYRNTDPSLFIRGSERPGFSSRPAWDVKGSSKNGSGSKNADRDHSGSSLFSILLFLSILAMAFWKRAIVVRYCKALLARVVSTAGNKYRDLRLSGDIENDAGYPLEDIVSETGSTSKYTDDVLTTESGEGTFNDQFEIDDEPLPEQSEGSV</sequence>
<accession>A0A448YLI3</accession>
<evidence type="ECO:0000313" key="9">
    <source>
        <dbReference type="Proteomes" id="UP000290900"/>
    </source>
</evidence>
<dbReference type="Pfam" id="PF01150">
    <property type="entry name" value="GDA1_CD39"/>
    <property type="match status" value="1"/>
</dbReference>
<keyword evidence="7" id="KW-1133">Transmembrane helix</keyword>
<feature type="compositionally biased region" description="Low complexity" evidence="6">
    <location>
        <begin position="568"/>
        <end position="578"/>
    </location>
</feature>
<evidence type="ECO:0000256" key="3">
    <source>
        <dbReference type="PIRSR" id="PIRSR600407-1"/>
    </source>
</evidence>
<dbReference type="InterPro" id="IPR000407">
    <property type="entry name" value="GDA1_CD39_NTPase"/>
</dbReference>
<evidence type="ECO:0000256" key="2">
    <source>
        <dbReference type="ARBA" id="ARBA00022801"/>
    </source>
</evidence>
<dbReference type="GO" id="GO:0004382">
    <property type="term" value="F:GDP phosphatase activity"/>
    <property type="evidence" value="ECO:0007669"/>
    <property type="project" value="TreeGrafter"/>
</dbReference>
<protein>
    <submittedName>
        <fullName evidence="8">DEKNAAC102222</fullName>
    </submittedName>
</protein>